<keyword evidence="2" id="KW-1003">Cell membrane</keyword>
<feature type="transmembrane region" description="Helical" evidence="6">
    <location>
        <begin position="389"/>
        <end position="408"/>
    </location>
</feature>
<evidence type="ECO:0000256" key="6">
    <source>
        <dbReference type="SAM" id="Phobius"/>
    </source>
</evidence>
<evidence type="ECO:0000313" key="8">
    <source>
        <dbReference type="Proteomes" id="UP000297739"/>
    </source>
</evidence>
<dbReference type="InterPro" id="IPR050833">
    <property type="entry name" value="Poly_Biosynth_Transport"/>
</dbReference>
<protein>
    <submittedName>
        <fullName evidence="7">Uncharacterized protein</fullName>
    </submittedName>
</protein>
<reference evidence="7 8" key="1">
    <citation type="submission" date="2019-04" db="EMBL/GenBank/DDBJ databases">
        <authorList>
            <person name="Feng G."/>
            <person name="Zhang J."/>
            <person name="Zhu H."/>
        </authorList>
    </citation>
    <scope>NUCLEOTIDE SEQUENCE [LARGE SCALE GENOMIC DNA]</scope>
    <source>
        <strain evidence="7 8">JCM 17223</strain>
    </source>
</reference>
<feature type="transmembrane region" description="Helical" evidence="6">
    <location>
        <begin position="204"/>
        <end position="226"/>
    </location>
</feature>
<keyword evidence="5 6" id="KW-0472">Membrane</keyword>
<dbReference type="OrthoDB" id="925916at2"/>
<dbReference type="AlphaFoldDB" id="A0A4Z0PNE8"/>
<organism evidence="7 8">
    <name type="scientific">Hymenobacter elongatus</name>
    <dbReference type="NCBI Taxonomy" id="877208"/>
    <lineage>
        <taxon>Bacteria</taxon>
        <taxon>Pseudomonadati</taxon>
        <taxon>Bacteroidota</taxon>
        <taxon>Cytophagia</taxon>
        <taxon>Cytophagales</taxon>
        <taxon>Hymenobacteraceae</taxon>
        <taxon>Hymenobacter</taxon>
    </lineage>
</organism>
<feature type="transmembrane region" description="Helical" evidence="6">
    <location>
        <begin position="448"/>
        <end position="466"/>
    </location>
</feature>
<comment type="subcellular location">
    <subcellularLocation>
        <location evidence="1">Cell membrane</location>
        <topology evidence="1">Multi-pass membrane protein</topology>
    </subcellularLocation>
</comment>
<evidence type="ECO:0000313" key="7">
    <source>
        <dbReference type="EMBL" id="TGE18337.1"/>
    </source>
</evidence>
<evidence type="ECO:0000256" key="1">
    <source>
        <dbReference type="ARBA" id="ARBA00004651"/>
    </source>
</evidence>
<comment type="caution">
    <text evidence="7">The sequence shown here is derived from an EMBL/GenBank/DDBJ whole genome shotgun (WGS) entry which is preliminary data.</text>
</comment>
<gene>
    <name evidence="7" type="ORF">E5J99_05385</name>
</gene>
<dbReference type="PANTHER" id="PTHR30250">
    <property type="entry name" value="PST FAMILY PREDICTED COLANIC ACID TRANSPORTER"/>
    <property type="match status" value="1"/>
</dbReference>
<feature type="transmembrane region" description="Helical" evidence="6">
    <location>
        <begin position="414"/>
        <end position="436"/>
    </location>
</feature>
<dbReference type="GO" id="GO:0005886">
    <property type="term" value="C:plasma membrane"/>
    <property type="evidence" value="ECO:0007669"/>
    <property type="project" value="UniProtKB-SubCell"/>
</dbReference>
<name>A0A4Z0PNE8_9BACT</name>
<feature type="transmembrane region" description="Helical" evidence="6">
    <location>
        <begin position="277"/>
        <end position="304"/>
    </location>
</feature>
<evidence type="ECO:0000256" key="2">
    <source>
        <dbReference type="ARBA" id="ARBA00022475"/>
    </source>
</evidence>
<keyword evidence="8" id="KW-1185">Reference proteome</keyword>
<feature type="transmembrane region" description="Helical" evidence="6">
    <location>
        <begin position="176"/>
        <end position="198"/>
    </location>
</feature>
<accession>A0A4Z0PNE8</accession>
<feature type="transmembrane region" description="Helical" evidence="6">
    <location>
        <begin position="238"/>
        <end position="257"/>
    </location>
</feature>
<feature type="transmembrane region" description="Helical" evidence="6">
    <location>
        <begin position="110"/>
        <end position="130"/>
    </location>
</feature>
<feature type="transmembrane region" description="Helical" evidence="6">
    <location>
        <begin position="70"/>
        <end position="90"/>
    </location>
</feature>
<dbReference type="EMBL" id="SRLD01000007">
    <property type="protein sequence ID" value="TGE18337.1"/>
    <property type="molecule type" value="Genomic_DNA"/>
</dbReference>
<dbReference type="Pfam" id="PF01943">
    <property type="entry name" value="Polysacc_synt"/>
    <property type="match status" value="1"/>
</dbReference>
<feature type="transmembrane region" description="Helical" evidence="6">
    <location>
        <begin position="37"/>
        <end position="58"/>
    </location>
</feature>
<feature type="transmembrane region" description="Helical" evidence="6">
    <location>
        <begin position="472"/>
        <end position="494"/>
    </location>
</feature>
<keyword evidence="4 6" id="KW-1133">Transmembrane helix</keyword>
<feature type="transmembrane region" description="Helical" evidence="6">
    <location>
        <begin position="357"/>
        <end position="377"/>
    </location>
</feature>
<evidence type="ECO:0000256" key="5">
    <source>
        <dbReference type="ARBA" id="ARBA00023136"/>
    </source>
</evidence>
<evidence type="ECO:0000256" key="3">
    <source>
        <dbReference type="ARBA" id="ARBA00022692"/>
    </source>
</evidence>
<dbReference type="Proteomes" id="UP000297739">
    <property type="component" value="Unassembled WGS sequence"/>
</dbReference>
<feature type="transmembrane region" description="Helical" evidence="6">
    <location>
        <begin position="316"/>
        <end position="337"/>
    </location>
</feature>
<keyword evidence="3 6" id="KW-0812">Transmembrane</keyword>
<sequence>MEAVRTGRGPGPRISRRCQQFLPNFDPHLCLISIKKFFGNISFVVLLNLLVKPGWILVENLVQDRLGHAAFGTFTALFNWTLIVASVSDLGTTQLTTKRVAATPEFLAEYFPTLLPLKGWLSVLFLGIMVGSGWLLGYHGHTLTLLALTGASLLVMQYTQFLRGTLQAHQRFNTDALLSVLEKALLLVFVLALLPVGITLDRYVGARAVAVLFTFVVLYALVTRLYGRVRFRLKWEHARGLLKASLPLALITLVYGLNERVDMLMLERLASPAEAGYYAAAYRWVDAIMMYLWTVLPLFFAKFAFATGKREEQQELLWFGQRIVTVPLLFVCAFVLFRGEVLFFQLTHSTSRELGQMTLSLKILFVNVLVHAFFALYSTLLTSTNHEKPVSWLVAGSIAVNVLLNVLLLPRYGAVAAALNTLLCAVLVSGGYVWLVSRRAGVAVPWATLARLLLAFGLLCGTFAGLRLLLNHWLLEAVGAGLVFVAILFATGLVRVAELKALRR</sequence>
<proteinExistence type="predicted"/>
<feature type="transmembrane region" description="Helical" evidence="6">
    <location>
        <begin position="136"/>
        <end position="155"/>
    </location>
</feature>
<dbReference type="PANTHER" id="PTHR30250:SF11">
    <property type="entry name" value="O-ANTIGEN TRANSPORTER-RELATED"/>
    <property type="match status" value="1"/>
</dbReference>
<dbReference type="InterPro" id="IPR002797">
    <property type="entry name" value="Polysacc_synth"/>
</dbReference>
<evidence type="ECO:0000256" key="4">
    <source>
        <dbReference type="ARBA" id="ARBA00022989"/>
    </source>
</evidence>